<sequence length="1100" mass="119986">MVTLQKAIQNAEDFLHPLKTAKSEEHKSLINCLATYANTAENGDETSGRTLVLSQALELLQDIHNAIKEEKANPYRILLPTGEPSSAIFQLLDLLVLEGIIPFLSLGVAVQRRPTTALPWISLSPPQDLDVDEGILRLTIDGLLAISRETDSGLEPVLRDRIIADLIAGSAELSFFPRYASNKGENSSPNLFQVLLDITPTATLMLQLTHLLQQQLPDWLRPHLSKTLSLLPLRPRGVRTVISFIAASHPLPPAAEDQFEALPNSQGPPLPLEALQQATKLLSSVPSSMNLGSYYSALALQLWELLDGGDGPEMARVAAHIIGSGILGRRSVGAPGKIGWVLFADPIIGPLNPSTVPRLSSSENASKASLGNPIVDEPALALALKRFVTLVTSHPNPGLTKRLVGRTLLPLWGLLCYSKSHQVSPVWAERAELLLSSFIRLGAGLPELEMLTSDLLWDGTPQWMYSRGSDGGIEIRLRSATESDALNIIETMNQIDKRMEAFTGLLSLSSVDKDMACRLFTVITKRWLLPKQVTNTAALSLEVNAEPDPLQTFANAKLVQVMLEQTKDKFAENPIHILELVKQLLEQHVENEKYQSKRKQDVKMARYAGLSSIVQHDTAATEDPSDLEAAGDESIDLITMATSILTTITTSKDFSLTPQTLSTLSSTLPLLTHLTSNPSKFPRSVLNTVNHLLTTITALTITSSTSPHSSSLPNPTNTTDNDTQVLRTALQNLTSPLPPIRVESLHTLHNLIKSHSPVLPIPTLTTLLISTGLSDPESYVHLYAIKTLVALTIRESRVAGPLVVDALLDPKEEGGLDVRLRLCEAATQIVEGIAEGKSERTQGRVLVGKIGAAVVAVASRRGRRPRTLAAREKAARVEDARRMEREEVLGEAAAALDALDELDEDGNPIPAAKVLEREQLSRIVQGWADVGLEEDVRVRASAIAVLAKVAEVAPEGFTTQGLDQAAELCIAVLVLETKPEKAILRRAAVLVFLGVLRAMDKALEEGREVHVGLEGKRWEEVEKVLKWVRDEDQDDIVKGHAGVVREGLEDWRMKRLLGIERDISADLTPRFGLEGRLRGLGVDPEVSVRGKRVVVEEIED</sequence>
<dbReference type="PANTHER" id="PTHR20959">
    <property type="entry name" value="TRANSPORT AND GOLGI ORGANIZATION PROTEIN 6 FAMILY MEMBER"/>
    <property type="match status" value="1"/>
</dbReference>
<dbReference type="SUPFAM" id="SSF48371">
    <property type="entry name" value="ARM repeat"/>
    <property type="match status" value="1"/>
</dbReference>
<dbReference type="Proteomes" id="UP000799429">
    <property type="component" value="Unassembled WGS sequence"/>
</dbReference>
<feature type="domain" description="RNA polymerase II assembly factor Rtp1 C-terminal" evidence="3">
    <location>
        <begin position="727"/>
        <end position="832"/>
    </location>
</feature>
<protein>
    <recommendedName>
        <fullName evidence="6">RNA polymerase II assembly factor Rtp1 C-terminal domain-containing protein</fullName>
    </recommendedName>
</protein>
<evidence type="ECO:0000259" key="2">
    <source>
        <dbReference type="Pfam" id="PF10304"/>
    </source>
</evidence>
<organism evidence="4 5">
    <name type="scientific">Patellaria atrata CBS 101060</name>
    <dbReference type="NCBI Taxonomy" id="1346257"/>
    <lineage>
        <taxon>Eukaryota</taxon>
        <taxon>Fungi</taxon>
        <taxon>Dikarya</taxon>
        <taxon>Ascomycota</taxon>
        <taxon>Pezizomycotina</taxon>
        <taxon>Dothideomycetes</taxon>
        <taxon>Dothideomycetes incertae sedis</taxon>
        <taxon>Patellariales</taxon>
        <taxon>Patellariaceae</taxon>
        <taxon>Patellaria</taxon>
    </lineage>
</organism>
<dbReference type="Pfam" id="PF10363">
    <property type="entry name" value="RTP1_C1"/>
    <property type="match status" value="1"/>
</dbReference>
<evidence type="ECO:0000256" key="1">
    <source>
        <dbReference type="ARBA" id="ARBA00005724"/>
    </source>
</evidence>
<comment type="similarity">
    <text evidence="1">Belongs to the Tango6 family.</text>
</comment>
<dbReference type="OrthoDB" id="39591at2759"/>
<dbReference type="InterPro" id="IPR039600">
    <property type="entry name" value="TANGO6/Rtp1"/>
</dbReference>
<evidence type="ECO:0008006" key="6">
    <source>
        <dbReference type="Google" id="ProtNLM"/>
    </source>
</evidence>
<feature type="domain" description="RNA polymerase II assembly factor Rtp1 C-terminal" evidence="2">
    <location>
        <begin position="1018"/>
        <end position="1050"/>
    </location>
</feature>
<dbReference type="PANTHER" id="PTHR20959:SF1">
    <property type="entry name" value="TRANSPORT AND GOLGI ORGANIZATION PROTEIN 6 HOMOLOG"/>
    <property type="match status" value="1"/>
</dbReference>
<proteinExistence type="inferred from homology"/>
<evidence type="ECO:0000313" key="4">
    <source>
        <dbReference type="EMBL" id="KAF2842235.1"/>
    </source>
</evidence>
<reference evidence="4" key="1">
    <citation type="journal article" date="2020" name="Stud. Mycol.">
        <title>101 Dothideomycetes genomes: a test case for predicting lifestyles and emergence of pathogens.</title>
        <authorList>
            <person name="Haridas S."/>
            <person name="Albert R."/>
            <person name="Binder M."/>
            <person name="Bloem J."/>
            <person name="Labutti K."/>
            <person name="Salamov A."/>
            <person name="Andreopoulos B."/>
            <person name="Baker S."/>
            <person name="Barry K."/>
            <person name="Bills G."/>
            <person name="Bluhm B."/>
            <person name="Cannon C."/>
            <person name="Castanera R."/>
            <person name="Culley D."/>
            <person name="Daum C."/>
            <person name="Ezra D."/>
            <person name="Gonzalez J."/>
            <person name="Henrissat B."/>
            <person name="Kuo A."/>
            <person name="Liang C."/>
            <person name="Lipzen A."/>
            <person name="Lutzoni F."/>
            <person name="Magnuson J."/>
            <person name="Mondo S."/>
            <person name="Nolan M."/>
            <person name="Ohm R."/>
            <person name="Pangilinan J."/>
            <person name="Park H.-J."/>
            <person name="Ramirez L."/>
            <person name="Alfaro M."/>
            <person name="Sun H."/>
            <person name="Tritt A."/>
            <person name="Yoshinaga Y."/>
            <person name="Zwiers L.-H."/>
            <person name="Turgeon B."/>
            <person name="Goodwin S."/>
            <person name="Spatafora J."/>
            <person name="Crous P."/>
            <person name="Grigoriev I."/>
        </authorList>
    </citation>
    <scope>NUCLEOTIDE SEQUENCE</scope>
    <source>
        <strain evidence="4">CBS 101060</strain>
    </source>
</reference>
<dbReference type="InterPro" id="IPR011989">
    <property type="entry name" value="ARM-like"/>
</dbReference>
<dbReference type="GO" id="GO:0009306">
    <property type="term" value="P:protein secretion"/>
    <property type="evidence" value="ECO:0007669"/>
    <property type="project" value="TreeGrafter"/>
</dbReference>
<dbReference type="AlphaFoldDB" id="A0A9P4VU74"/>
<evidence type="ECO:0000259" key="3">
    <source>
        <dbReference type="Pfam" id="PF10363"/>
    </source>
</evidence>
<dbReference type="InterPro" id="IPR019451">
    <property type="entry name" value="Rtp1_C1"/>
</dbReference>
<dbReference type="InterPro" id="IPR016024">
    <property type="entry name" value="ARM-type_fold"/>
</dbReference>
<dbReference type="Gene3D" id="1.25.10.10">
    <property type="entry name" value="Leucine-rich Repeat Variant"/>
    <property type="match status" value="1"/>
</dbReference>
<dbReference type="Pfam" id="PF10304">
    <property type="entry name" value="RTP1_C2"/>
    <property type="match status" value="1"/>
</dbReference>
<dbReference type="InterPro" id="IPR019414">
    <property type="entry name" value="Rtp1_C2"/>
</dbReference>
<comment type="caution">
    <text evidence="4">The sequence shown here is derived from an EMBL/GenBank/DDBJ whole genome shotgun (WGS) entry which is preliminary data.</text>
</comment>
<name>A0A9P4VU74_9PEZI</name>
<accession>A0A9P4VU74</accession>
<evidence type="ECO:0000313" key="5">
    <source>
        <dbReference type="Proteomes" id="UP000799429"/>
    </source>
</evidence>
<dbReference type="EMBL" id="MU006090">
    <property type="protein sequence ID" value="KAF2842235.1"/>
    <property type="molecule type" value="Genomic_DNA"/>
</dbReference>
<keyword evidence="5" id="KW-1185">Reference proteome</keyword>
<gene>
    <name evidence="4" type="ORF">M501DRAFT_948560</name>
</gene>